<dbReference type="AlphaFoldDB" id="A0A0B0MG02"/>
<keyword evidence="2" id="KW-1185">Reference proteome</keyword>
<evidence type="ECO:0000313" key="2">
    <source>
        <dbReference type="Proteomes" id="UP000032142"/>
    </source>
</evidence>
<reference evidence="2" key="1">
    <citation type="submission" date="2014-09" db="EMBL/GenBank/DDBJ databases">
        <authorList>
            <person name="Mudge J."/>
            <person name="Ramaraj T."/>
            <person name="Lindquist I.E."/>
            <person name="Bharti A.K."/>
            <person name="Sundararajan A."/>
            <person name="Cameron C.T."/>
            <person name="Woodward J.E."/>
            <person name="May G.D."/>
            <person name="Brubaker C."/>
            <person name="Broadhvest J."/>
            <person name="Wilkins T.A."/>
        </authorList>
    </citation>
    <scope>NUCLEOTIDE SEQUENCE</scope>
    <source>
        <strain evidence="2">cv. AKA8401</strain>
    </source>
</reference>
<comment type="caution">
    <text evidence="1">The sequence shown here is derived from an EMBL/GenBank/DDBJ whole genome shotgun (WGS) entry which is preliminary data.</text>
</comment>
<dbReference type="Proteomes" id="UP000032142">
    <property type="component" value="Unassembled WGS sequence"/>
</dbReference>
<sequence length="35" mass="4101">MRISSEPEQLGVGLVRYSWHAIRLEVFKDIPTLCR</sequence>
<name>A0A0B0MG02_GOSAR</name>
<proteinExistence type="predicted"/>
<protein>
    <submittedName>
        <fullName evidence="1">Uncharacterized protein</fullName>
    </submittedName>
</protein>
<accession>A0A0B0MG02</accession>
<dbReference type="EMBL" id="JRRC01018597">
    <property type="protein sequence ID" value="KHF97815.1"/>
    <property type="molecule type" value="Genomic_DNA"/>
</dbReference>
<organism evidence="1 2">
    <name type="scientific">Gossypium arboreum</name>
    <name type="common">Tree cotton</name>
    <name type="synonym">Gossypium nanking</name>
    <dbReference type="NCBI Taxonomy" id="29729"/>
    <lineage>
        <taxon>Eukaryota</taxon>
        <taxon>Viridiplantae</taxon>
        <taxon>Streptophyta</taxon>
        <taxon>Embryophyta</taxon>
        <taxon>Tracheophyta</taxon>
        <taxon>Spermatophyta</taxon>
        <taxon>Magnoliopsida</taxon>
        <taxon>eudicotyledons</taxon>
        <taxon>Gunneridae</taxon>
        <taxon>Pentapetalae</taxon>
        <taxon>rosids</taxon>
        <taxon>malvids</taxon>
        <taxon>Malvales</taxon>
        <taxon>Malvaceae</taxon>
        <taxon>Malvoideae</taxon>
        <taxon>Gossypium</taxon>
    </lineage>
</organism>
<gene>
    <name evidence="1" type="ORF">F383_37203</name>
</gene>
<evidence type="ECO:0000313" key="1">
    <source>
        <dbReference type="EMBL" id="KHF97815.1"/>
    </source>
</evidence>